<feature type="region of interest" description="Disordered" evidence="1">
    <location>
        <begin position="355"/>
        <end position="404"/>
    </location>
</feature>
<evidence type="ECO:0008006" key="5">
    <source>
        <dbReference type="Google" id="ProtNLM"/>
    </source>
</evidence>
<dbReference type="Proteomes" id="UP000716446">
    <property type="component" value="Unassembled WGS sequence"/>
</dbReference>
<comment type="caution">
    <text evidence="3">The sequence shown here is derived from an EMBL/GenBank/DDBJ whole genome shotgun (WGS) entry which is preliminary data.</text>
</comment>
<name>A0A9N8K0T7_9PEZI</name>
<feature type="region of interest" description="Disordered" evidence="1">
    <location>
        <begin position="178"/>
        <end position="223"/>
    </location>
</feature>
<sequence>MHLVLSFAALLGAAAAQDVSSTVNTQCFTRYALQSTADMETVNLATTATRTATVSVTETPQETLTPLEVTSSVTTTRTVFETTTLPIRTDAYTTSSYTQTVTESSTTTVQSTTTVPAPAGFTNLAQMAGYAQKRNAVVQRRDALQSRGEIKGVLPIIPAADPSAAGLVGRAVSTSSKKVSSTSSKKVSSASSKKTSTTSSKKTSTTSSKKTSTTSSKKPVSTSTCVASDPVIAAIKNDFGMPLAFCQWWIGASYKSSSPITGVTPADISRVCACIKATPALIGGTSTKAMATPTGVSKVANLDAFQKLVAQPLAFCKFWFNAPTRMGSPFAPLPAPAVSQVCKVITATPSLVSSAQPTSTKLSSSSSKVSTKSSSSSKVSSSGKLVTSSSSKSSSGFQSSSSSQVTSSSKASISQLPTVGQHTTFTAATITSTAPVPTKMLTFTNTLTSTITEVPADQTKIITISTDTITATSTSTTSTTETQTATFTVAVASATFLAQCAPANIVSSAVGQKIGTISFNKAFTLQSLYLQDTTGYGCCAQCALSENCAGYAQAPVSQGGACYYLTTDGRCDVEQSWGDRFHYYNTNGAGYQVGNGQCGFLGPQAGLPAA</sequence>
<dbReference type="AlphaFoldDB" id="A0A9N8K0T7"/>
<reference evidence="3" key="1">
    <citation type="submission" date="2020-06" db="EMBL/GenBank/DDBJ databases">
        <authorList>
            <person name="Onetto C."/>
        </authorList>
    </citation>
    <scope>NUCLEOTIDE SEQUENCE</scope>
</reference>
<accession>A0A9N8K0T7</accession>
<dbReference type="EMBL" id="CAIJEN010000017">
    <property type="protein sequence ID" value="CAD0096545.1"/>
    <property type="molecule type" value="Genomic_DNA"/>
</dbReference>
<protein>
    <recommendedName>
        <fullName evidence="5">Apple domain-containing protein</fullName>
    </recommendedName>
</protein>
<organism evidence="3 4">
    <name type="scientific">Aureobasidium vineae</name>
    <dbReference type="NCBI Taxonomy" id="2773715"/>
    <lineage>
        <taxon>Eukaryota</taxon>
        <taxon>Fungi</taxon>
        <taxon>Dikarya</taxon>
        <taxon>Ascomycota</taxon>
        <taxon>Pezizomycotina</taxon>
        <taxon>Dothideomycetes</taxon>
        <taxon>Dothideomycetidae</taxon>
        <taxon>Dothideales</taxon>
        <taxon>Saccotheciaceae</taxon>
        <taxon>Aureobasidium</taxon>
    </lineage>
</organism>
<gene>
    <name evidence="3" type="ORF">AWRI4619_LOCUS9332</name>
</gene>
<keyword evidence="4" id="KW-1185">Reference proteome</keyword>
<evidence type="ECO:0000256" key="2">
    <source>
        <dbReference type="SAM" id="SignalP"/>
    </source>
</evidence>
<keyword evidence="2" id="KW-0732">Signal</keyword>
<feature type="signal peptide" evidence="2">
    <location>
        <begin position="1"/>
        <end position="16"/>
    </location>
</feature>
<evidence type="ECO:0000313" key="4">
    <source>
        <dbReference type="Proteomes" id="UP000716446"/>
    </source>
</evidence>
<evidence type="ECO:0000256" key="1">
    <source>
        <dbReference type="SAM" id="MobiDB-lite"/>
    </source>
</evidence>
<evidence type="ECO:0000313" key="3">
    <source>
        <dbReference type="EMBL" id="CAD0096545.1"/>
    </source>
</evidence>
<feature type="chain" id="PRO_5040456283" description="Apple domain-containing protein" evidence="2">
    <location>
        <begin position="17"/>
        <end position="610"/>
    </location>
</feature>
<proteinExistence type="predicted"/>